<protein>
    <submittedName>
        <fullName evidence="1">Uncharacterized protein</fullName>
    </submittedName>
</protein>
<accession>A0A423PTH9</accession>
<dbReference type="EMBL" id="AYKH01000007">
    <property type="protein sequence ID" value="ROO28897.1"/>
    <property type="molecule type" value="Genomic_DNA"/>
</dbReference>
<keyword evidence="2" id="KW-1185">Reference proteome</keyword>
<name>A0A423PTH9_9GAMM</name>
<gene>
    <name evidence="1" type="ORF">SAOR_04805</name>
</gene>
<organism evidence="1 2">
    <name type="scientific">Salinisphaera orenii MK-B5</name>
    <dbReference type="NCBI Taxonomy" id="856730"/>
    <lineage>
        <taxon>Bacteria</taxon>
        <taxon>Pseudomonadati</taxon>
        <taxon>Pseudomonadota</taxon>
        <taxon>Gammaproteobacteria</taxon>
        <taxon>Salinisphaerales</taxon>
        <taxon>Salinisphaeraceae</taxon>
        <taxon>Salinisphaera</taxon>
    </lineage>
</organism>
<evidence type="ECO:0000313" key="1">
    <source>
        <dbReference type="EMBL" id="ROO28897.1"/>
    </source>
</evidence>
<comment type="caution">
    <text evidence="1">The sequence shown here is derived from an EMBL/GenBank/DDBJ whole genome shotgun (WGS) entry which is preliminary data.</text>
</comment>
<reference evidence="1 2" key="1">
    <citation type="submission" date="2013-10" db="EMBL/GenBank/DDBJ databases">
        <title>Salinisphaera orenii MK-B5 Genome Sequencing.</title>
        <authorList>
            <person name="Lai Q."/>
            <person name="Li C."/>
            <person name="Shao Z."/>
        </authorList>
    </citation>
    <scope>NUCLEOTIDE SEQUENCE [LARGE SCALE GENOMIC DNA]</scope>
    <source>
        <strain evidence="1 2">MK-B5</strain>
    </source>
</reference>
<sequence length="43" mass="4719">MTSVVSFHLNFSAFPSPQSAKYLAHPEIGTILQRIVIALFSEA</sequence>
<proteinExistence type="predicted"/>
<dbReference type="AlphaFoldDB" id="A0A423PTH9"/>
<dbReference type="Proteomes" id="UP000283993">
    <property type="component" value="Unassembled WGS sequence"/>
</dbReference>
<evidence type="ECO:0000313" key="2">
    <source>
        <dbReference type="Proteomes" id="UP000283993"/>
    </source>
</evidence>